<evidence type="ECO:0000256" key="1">
    <source>
        <dbReference type="SAM" id="Coils"/>
    </source>
</evidence>
<dbReference type="EMBL" id="PPVL01000017">
    <property type="protein sequence ID" value="NNI80018.1"/>
    <property type="molecule type" value="Genomic_DNA"/>
</dbReference>
<comment type="caution">
    <text evidence="3">The sequence shown here is derived from an EMBL/GenBank/DDBJ whole genome shotgun (WGS) entry which is preliminary data.</text>
</comment>
<organism evidence="3 4">
    <name type="scientific">Pasteurella multocida</name>
    <dbReference type="NCBI Taxonomy" id="747"/>
    <lineage>
        <taxon>Bacteria</taxon>
        <taxon>Pseudomonadati</taxon>
        <taxon>Pseudomonadota</taxon>
        <taxon>Gammaproteobacteria</taxon>
        <taxon>Pasteurellales</taxon>
        <taxon>Pasteurellaceae</taxon>
        <taxon>Pasteurella</taxon>
    </lineage>
</organism>
<protein>
    <submittedName>
        <fullName evidence="3">Uncharacterized protein</fullName>
    </submittedName>
</protein>
<dbReference type="Gene3D" id="1.20.5.2280">
    <property type="match status" value="1"/>
</dbReference>
<gene>
    <name evidence="3" type="ORF">C2800_11430</name>
</gene>
<feature type="coiled-coil region" evidence="1">
    <location>
        <begin position="116"/>
        <end position="143"/>
    </location>
</feature>
<keyword evidence="2" id="KW-0812">Transmembrane</keyword>
<evidence type="ECO:0000256" key="2">
    <source>
        <dbReference type="SAM" id="Phobius"/>
    </source>
</evidence>
<dbReference type="SUPFAM" id="SSF57997">
    <property type="entry name" value="Tropomyosin"/>
    <property type="match status" value="1"/>
</dbReference>
<keyword evidence="2" id="KW-1133">Transmembrane helix</keyword>
<name>A0A849CSB1_PASMD</name>
<keyword evidence="2" id="KW-0472">Membrane</keyword>
<feature type="transmembrane region" description="Helical" evidence="2">
    <location>
        <begin position="54"/>
        <end position="77"/>
    </location>
</feature>
<dbReference type="AlphaFoldDB" id="A0A849CSB1"/>
<reference evidence="3 4" key="1">
    <citation type="journal article" date="2018" name="Front. Microbiol.">
        <title>Genetic and Phylogenetic Characteristics of Pasteurella multocida Isolates From Different Host Species.</title>
        <authorList>
            <person name="Peng Z."/>
            <person name="Liang W."/>
            <person name="Wang F."/>
            <person name="Xu Z."/>
            <person name="Xie Z."/>
            <person name="Lian Z."/>
            <person name="Hua L."/>
            <person name="Zhou R."/>
            <person name="Chen H."/>
            <person name="Wu B."/>
        </authorList>
    </citation>
    <scope>NUCLEOTIDE SEQUENCE [LARGE SCALE GENOMIC DNA]</scope>
    <source>
        <strain evidence="3 4">HNA06</strain>
    </source>
</reference>
<accession>A0A849CSB1</accession>
<dbReference type="Proteomes" id="UP000540079">
    <property type="component" value="Unassembled WGS sequence"/>
</dbReference>
<sequence length="147" mass="16566">MVILSAIAKISGGDHNNSQINNQEIEKVSLEQRLRAVELDVSVIKSNYLTKGTFYRAGGAALISLIVTAGVALWSVYSNIDGKLESRFVKIDEKFTQVDQRFQQIENKIHGIDIRLTKVELRLDNIESKVDSIDDKLDILIQQHTKK</sequence>
<proteinExistence type="predicted"/>
<evidence type="ECO:0000313" key="3">
    <source>
        <dbReference type="EMBL" id="NNI80018.1"/>
    </source>
</evidence>
<keyword evidence="1" id="KW-0175">Coiled coil</keyword>
<evidence type="ECO:0000313" key="4">
    <source>
        <dbReference type="Proteomes" id="UP000540079"/>
    </source>
</evidence>